<sequence>MISFPNDIRTCITFLTTFGIYACQALRNCGDIQCDEDERCCTQGNGSATVRCCRLPLHTFFDNIGWIARKLSGILILLLLFAMGYFIQRIICPRPRRHHDRPEDPSLLHGHITASQDSLLDRIPEYSVGDFTSPVLQLPAYDEVKYLPTYEETMQEVDRDRSDDNLLAASHGHGTVPGIAMGMREERMGNSNAVRISRNSV</sequence>
<dbReference type="InParanoid" id="A0A6J2VPE3"/>
<dbReference type="PANTHER" id="PTHR38505">
    <property type="entry name" value="HYPOTHETICAL PROTEIN LOC100362176"/>
    <property type="match status" value="1"/>
</dbReference>
<evidence type="ECO:0000313" key="2">
    <source>
        <dbReference type="Proteomes" id="UP000504632"/>
    </source>
</evidence>
<name>A0A6J2VPE3_CHACN</name>
<dbReference type="Pfam" id="PF15843">
    <property type="entry name" value="DUF4719"/>
    <property type="match status" value="1"/>
</dbReference>
<organism evidence="2 3">
    <name type="scientific">Chanos chanos</name>
    <name type="common">Milkfish</name>
    <name type="synonym">Mugil chanos</name>
    <dbReference type="NCBI Taxonomy" id="29144"/>
    <lineage>
        <taxon>Eukaryota</taxon>
        <taxon>Metazoa</taxon>
        <taxon>Chordata</taxon>
        <taxon>Craniata</taxon>
        <taxon>Vertebrata</taxon>
        <taxon>Euteleostomi</taxon>
        <taxon>Actinopterygii</taxon>
        <taxon>Neopterygii</taxon>
        <taxon>Teleostei</taxon>
        <taxon>Ostariophysi</taxon>
        <taxon>Gonorynchiformes</taxon>
        <taxon>Chanidae</taxon>
        <taxon>Chanos</taxon>
    </lineage>
</organism>
<gene>
    <name evidence="3" type="primary">c15h3orf80</name>
</gene>
<keyword evidence="2" id="KW-1185">Reference proteome</keyword>
<dbReference type="GeneID" id="115815053"/>
<evidence type="ECO:0000256" key="1">
    <source>
        <dbReference type="SAM" id="Phobius"/>
    </source>
</evidence>
<accession>A0A6J2VPE3</accession>
<dbReference type="RefSeq" id="XP_030633883.1">
    <property type="nucleotide sequence ID" value="XM_030778023.1"/>
</dbReference>
<dbReference type="Proteomes" id="UP000504632">
    <property type="component" value="Chromosome 6"/>
</dbReference>
<dbReference type="InterPro" id="IPR031696">
    <property type="entry name" value="DUF4719"/>
</dbReference>
<feature type="transmembrane region" description="Helical" evidence="1">
    <location>
        <begin position="66"/>
        <end position="87"/>
    </location>
</feature>
<dbReference type="CTD" id="101887089"/>
<keyword evidence="1" id="KW-0812">Transmembrane</keyword>
<protein>
    <submittedName>
        <fullName evidence="3">Uncharacterized membrane protein C3orf80 homolog</fullName>
    </submittedName>
</protein>
<keyword evidence="1" id="KW-0472">Membrane</keyword>
<proteinExistence type="predicted"/>
<dbReference type="AlphaFoldDB" id="A0A6J2VPE3"/>
<reference evidence="3" key="1">
    <citation type="submission" date="2025-08" db="UniProtKB">
        <authorList>
            <consortium name="RefSeq"/>
        </authorList>
    </citation>
    <scope>IDENTIFICATION</scope>
</reference>
<dbReference type="PANTHER" id="PTHR38505:SF1">
    <property type="entry name" value="RIKEN CDNA 1110032F04 GENE"/>
    <property type="match status" value="1"/>
</dbReference>
<keyword evidence="1" id="KW-1133">Transmembrane helix</keyword>
<evidence type="ECO:0000313" key="3">
    <source>
        <dbReference type="RefSeq" id="XP_030633883.1"/>
    </source>
</evidence>
<dbReference type="OrthoDB" id="9837880at2759"/>